<dbReference type="eggNOG" id="ENOG502QW3K">
    <property type="taxonomic scope" value="Eukaryota"/>
</dbReference>
<dbReference type="Pfam" id="PF11917">
    <property type="entry name" value="DUF3435"/>
    <property type="match status" value="1"/>
</dbReference>
<evidence type="ECO:0000313" key="2">
    <source>
        <dbReference type="EMBL" id="EEH36516.2"/>
    </source>
</evidence>
<dbReference type="AlphaFoldDB" id="C1H8D8"/>
<dbReference type="InterPro" id="IPR021842">
    <property type="entry name" value="DUF3435"/>
</dbReference>
<dbReference type="VEuPathDB" id="FungiDB:PAAG_06934"/>
<evidence type="ECO:0000313" key="3">
    <source>
        <dbReference type="Proteomes" id="UP000002059"/>
    </source>
</evidence>
<dbReference type="EMBL" id="KN294012">
    <property type="protein sequence ID" value="EEH36516.2"/>
    <property type="molecule type" value="Genomic_DNA"/>
</dbReference>
<evidence type="ECO:0000256" key="1">
    <source>
        <dbReference type="SAM" id="Coils"/>
    </source>
</evidence>
<gene>
    <name evidence="2" type="ORF">PAAG_06934</name>
</gene>
<feature type="coiled-coil region" evidence="1">
    <location>
        <begin position="306"/>
        <end position="342"/>
    </location>
</feature>
<name>C1H8D8_PARBA</name>
<dbReference type="KEGG" id="pbl:PAAG_06934"/>
<dbReference type="PANTHER" id="PTHR37535:SF2">
    <property type="entry name" value="FINGER DOMAIN PROTEIN, PUTATIVE (AFU_ORTHOLOGUE AFUA_6G09300)-RELATED"/>
    <property type="match status" value="1"/>
</dbReference>
<feature type="coiled-coil region" evidence="1">
    <location>
        <begin position="252"/>
        <end position="279"/>
    </location>
</feature>
<dbReference type="RefSeq" id="XP_015700500.1">
    <property type="nucleotide sequence ID" value="XM_015846065.1"/>
</dbReference>
<protein>
    <submittedName>
        <fullName evidence="2">Uncharacterized protein</fullName>
    </submittedName>
</protein>
<dbReference type="GeneID" id="9094323"/>
<reference evidence="2 3" key="1">
    <citation type="journal article" date="2011" name="PLoS Genet.">
        <title>Comparative genomic analysis of human fungal pathogens causing paracoccidioidomycosis.</title>
        <authorList>
            <person name="Desjardins C.A."/>
            <person name="Champion M.D."/>
            <person name="Holder J.W."/>
            <person name="Muszewska A."/>
            <person name="Goldberg J."/>
            <person name="Bailao A.M."/>
            <person name="Brigido M.M."/>
            <person name="Ferreira M.E."/>
            <person name="Garcia A.M."/>
            <person name="Grynberg M."/>
            <person name="Gujja S."/>
            <person name="Heiman D.I."/>
            <person name="Henn M.R."/>
            <person name="Kodira C.D."/>
            <person name="Leon-Narvaez H."/>
            <person name="Longo L.V."/>
            <person name="Ma L.J."/>
            <person name="Malavazi I."/>
            <person name="Matsuo A.L."/>
            <person name="Morais F.V."/>
            <person name="Pereira M."/>
            <person name="Rodriguez-Brito S."/>
            <person name="Sakthikumar S."/>
            <person name="Salem-Izacc S.M."/>
            <person name="Sykes S.M."/>
            <person name="Teixeira M.M."/>
            <person name="Vallejo M.C."/>
            <person name="Walter M.E."/>
            <person name="Yandava C."/>
            <person name="Young S."/>
            <person name="Zeng Q."/>
            <person name="Zucker J."/>
            <person name="Felipe M.S."/>
            <person name="Goldman G.H."/>
            <person name="Haas B.J."/>
            <person name="McEwen J.G."/>
            <person name="Nino-Vega G."/>
            <person name="Puccia R."/>
            <person name="San-Blas G."/>
            <person name="Soares C.M."/>
            <person name="Birren B.W."/>
            <person name="Cuomo C.A."/>
        </authorList>
    </citation>
    <scope>NUCLEOTIDE SEQUENCE [LARGE SCALE GENOMIC DNA]</scope>
    <source>
        <strain evidence="3">ATCC MYA-826 / Pb01</strain>
    </source>
</reference>
<dbReference type="Proteomes" id="UP000002059">
    <property type="component" value="Partially assembled WGS sequence"/>
</dbReference>
<organism evidence="2 3">
    <name type="scientific">Paracoccidioides lutzii (strain ATCC MYA-826 / Pb01)</name>
    <name type="common">Paracoccidioides brasiliensis</name>
    <dbReference type="NCBI Taxonomy" id="502779"/>
    <lineage>
        <taxon>Eukaryota</taxon>
        <taxon>Fungi</taxon>
        <taxon>Dikarya</taxon>
        <taxon>Ascomycota</taxon>
        <taxon>Pezizomycotina</taxon>
        <taxon>Eurotiomycetes</taxon>
        <taxon>Eurotiomycetidae</taxon>
        <taxon>Onygenales</taxon>
        <taxon>Ajellomycetaceae</taxon>
        <taxon>Paracoccidioides</taxon>
    </lineage>
</organism>
<keyword evidence="3" id="KW-1185">Reference proteome</keyword>
<sequence>MESGLSKDVIVKIEDIIALVAEKKGLGLVRRLTKNMYIEDVTEFARVLLTITEMTFDRPGALLHLQDIRYKLTLIRDPEDPEIIFDPTLVLSPHVCLEIMLFHIGAFKRISTTGPVLDSAENLYSPKVLKGKGQQELPLKNELLDNGHSLDFKSTWRRDLTASTVGSRMRRGGEITGFDQVAHPYNFEMLQPRPSTAVKRSQMLSRTLYFSARISAPLSDIKRWMLMWTHRASLSTEESRSLNFLSVVLARQDTVNKRKQEWEDRKAKLEQANIAYQTAFGHLDKEALSEYHFQLLEKLALFQDRIVDAKHKHNRAVRELRNEKQRQRTQRIQENLTRYRNEHISFLIPNVNFFLPADCLTGAYLIHRRSQRGSQCFLSLCLTLQTPVCFPAVFQRLRKYISLKMSFTSSAAARSLLLAFMPSSKDLKLTSSKAKT</sequence>
<accession>C1H8D8</accession>
<proteinExistence type="predicted"/>
<dbReference type="HOGENOM" id="CLU_628656_0_0_1"/>
<dbReference type="STRING" id="502779.C1H8D8"/>
<dbReference type="OrthoDB" id="4184092at2759"/>
<dbReference type="PANTHER" id="PTHR37535">
    <property type="entry name" value="FLUG DOMAIN PROTEIN"/>
    <property type="match status" value="1"/>
</dbReference>
<keyword evidence="1" id="KW-0175">Coiled coil</keyword>